<sequence length="251" mass="27061">MMDHAPESALFRRLDDHVFLAELGGPTPLNVGLILGQDTAVLVDPGPAEGDHQALLAAVRELSSAELVVVNTHGHPDHIGANELLLREGVRRIFAHADAGVTTATDLVSSEPVTLHLGGGVDVVLEHLGRAHTEGDLVVGVRAEDSTGIIFCGDLVREGDDPEFHDSYPKEWVRSLGRLSSMSGTYSRFIPGHGQEVDAEFIGSMRRRMQQGYNVSSQAIRDAVNDATKAIPIIPYGPGESRELITRLRGR</sequence>
<dbReference type="SMART" id="SM00849">
    <property type="entry name" value="Lactamase_B"/>
    <property type="match status" value="1"/>
</dbReference>
<proteinExistence type="predicted"/>
<feature type="domain" description="Metallo-beta-lactamase" evidence="1">
    <location>
        <begin position="28"/>
        <end position="193"/>
    </location>
</feature>
<dbReference type="PANTHER" id="PTHR42951">
    <property type="entry name" value="METALLO-BETA-LACTAMASE DOMAIN-CONTAINING"/>
    <property type="match status" value="1"/>
</dbReference>
<dbReference type="GO" id="GO:0016787">
    <property type="term" value="F:hydrolase activity"/>
    <property type="evidence" value="ECO:0007669"/>
    <property type="project" value="UniProtKB-KW"/>
</dbReference>
<dbReference type="Pfam" id="PF00753">
    <property type="entry name" value="Lactamase_B"/>
    <property type="match status" value="1"/>
</dbReference>
<dbReference type="Proteomes" id="UP000560069">
    <property type="component" value="Unassembled WGS sequence"/>
</dbReference>
<dbReference type="AlphaFoldDB" id="A0A7Z0E6H9"/>
<comment type="caution">
    <text evidence="2">The sequence shown here is derived from an EMBL/GenBank/DDBJ whole genome shotgun (WGS) entry which is preliminary data.</text>
</comment>
<evidence type="ECO:0000313" key="2">
    <source>
        <dbReference type="EMBL" id="NYJ15971.1"/>
    </source>
</evidence>
<dbReference type="Gene3D" id="3.60.15.10">
    <property type="entry name" value="Ribonuclease Z/Hydroxyacylglutathione hydrolase-like"/>
    <property type="match status" value="1"/>
</dbReference>
<dbReference type="SUPFAM" id="SSF56281">
    <property type="entry name" value="Metallo-hydrolase/oxidoreductase"/>
    <property type="match status" value="1"/>
</dbReference>
<dbReference type="PANTHER" id="PTHR42951:SF4">
    <property type="entry name" value="ACYL-COENZYME A THIOESTERASE MBLAC2"/>
    <property type="match status" value="1"/>
</dbReference>
<keyword evidence="2" id="KW-0378">Hydrolase</keyword>
<evidence type="ECO:0000259" key="1">
    <source>
        <dbReference type="SMART" id="SM00849"/>
    </source>
</evidence>
<reference evidence="2 3" key="1">
    <citation type="submission" date="2020-07" db="EMBL/GenBank/DDBJ databases">
        <title>Sequencing the genomes of 1000 actinobacteria strains.</title>
        <authorList>
            <person name="Klenk H.-P."/>
        </authorList>
    </citation>
    <scope>NUCLEOTIDE SEQUENCE [LARGE SCALE GENOMIC DNA]</scope>
    <source>
        <strain evidence="2 3">DSM 15664</strain>
    </source>
</reference>
<gene>
    <name evidence="2" type="ORF">HNR11_000505</name>
</gene>
<accession>A0A7Z0E6H9</accession>
<dbReference type="InterPro" id="IPR036866">
    <property type="entry name" value="RibonucZ/Hydroxyglut_hydro"/>
</dbReference>
<protein>
    <submittedName>
        <fullName evidence="2">Glyoxylase-like metal-dependent hydrolase (Beta-lactamase superfamily II)</fullName>
    </submittedName>
</protein>
<organism evidence="2 3">
    <name type="scientific">Nesterenkonia sandarakina</name>
    <dbReference type="NCBI Taxonomy" id="272918"/>
    <lineage>
        <taxon>Bacteria</taxon>
        <taxon>Bacillati</taxon>
        <taxon>Actinomycetota</taxon>
        <taxon>Actinomycetes</taxon>
        <taxon>Micrococcales</taxon>
        <taxon>Micrococcaceae</taxon>
        <taxon>Nesterenkonia</taxon>
    </lineage>
</organism>
<dbReference type="RefSeq" id="WP_179441001.1">
    <property type="nucleotide sequence ID" value="NZ_BAAALK010000008.1"/>
</dbReference>
<dbReference type="InterPro" id="IPR001279">
    <property type="entry name" value="Metallo-B-lactamas"/>
</dbReference>
<keyword evidence="3" id="KW-1185">Reference proteome</keyword>
<dbReference type="InterPro" id="IPR050855">
    <property type="entry name" value="NDM-1-like"/>
</dbReference>
<dbReference type="EMBL" id="JACCFQ010000001">
    <property type="protein sequence ID" value="NYJ15971.1"/>
    <property type="molecule type" value="Genomic_DNA"/>
</dbReference>
<name>A0A7Z0E6H9_9MICC</name>
<evidence type="ECO:0000313" key="3">
    <source>
        <dbReference type="Proteomes" id="UP000560069"/>
    </source>
</evidence>